<feature type="compositionally biased region" description="Basic and acidic residues" evidence="1">
    <location>
        <begin position="69"/>
        <end position="87"/>
    </location>
</feature>
<feature type="region of interest" description="Disordered" evidence="1">
    <location>
        <begin position="54"/>
        <end position="88"/>
    </location>
</feature>
<evidence type="ECO:0000313" key="2">
    <source>
        <dbReference type="EMBL" id="AES78502.1"/>
    </source>
</evidence>
<dbReference type="EnsemblPlants" id="AES78502">
    <property type="protein sequence ID" value="AES78502"/>
    <property type="gene ID" value="MTR_7g032460"/>
</dbReference>
<dbReference type="HOGENOM" id="CLU_2281644_0_0_1"/>
<dbReference type="PaxDb" id="3880-AES78502"/>
<reference evidence="3" key="3">
    <citation type="submission" date="2015-04" db="UniProtKB">
        <authorList>
            <consortium name="EnsemblPlants"/>
        </authorList>
    </citation>
    <scope>IDENTIFICATION</scope>
    <source>
        <strain evidence="3">cv. Jemalong A17</strain>
    </source>
</reference>
<feature type="compositionally biased region" description="Acidic residues" evidence="1">
    <location>
        <begin position="54"/>
        <end position="68"/>
    </location>
</feature>
<dbReference type="EMBL" id="CM001223">
    <property type="protein sequence ID" value="AES78502.1"/>
    <property type="molecule type" value="Genomic_DNA"/>
</dbReference>
<name>G7L5E1_MEDTR</name>
<evidence type="ECO:0000313" key="3">
    <source>
        <dbReference type="EnsemblPlants" id="AES78502"/>
    </source>
</evidence>
<sequence>MLGKCTMFFIPQRNHANEGGRLQSKQSQRVALRLKNQLEGDHVDLAVLITPNEYENDEDDVGLEDTNIEGDHDERSSMPPKDKGLRKDCRRRYRTYVVDGAT</sequence>
<organism evidence="2 4">
    <name type="scientific">Medicago truncatula</name>
    <name type="common">Barrel medic</name>
    <name type="synonym">Medicago tribuloides</name>
    <dbReference type="NCBI Taxonomy" id="3880"/>
    <lineage>
        <taxon>Eukaryota</taxon>
        <taxon>Viridiplantae</taxon>
        <taxon>Streptophyta</taxon>
        <taxon>Embryophyta</taxon>
        <taxon>Tracheophyta</taxon>
        <taxon>Spermatophyta</taxon>
        <taxon>Magnoliopsida</taxon>
        <taxon>eudicotyledons</taxon>
        <taxon>Gunneridae</taxon>
        <taxon>Pentapetalae</taxon>
        <taxon>rosids</taxon>
        <taxon>fabids</taxon>
        <taxon>Fabales</taxon>
        <taxon>Fabaceae</taxon>
        <taxon>Papilionoideae</taxon>
        <taxon>50 kb inversion clade</taxon>
        <taxon>NPAAA clade</taxon>
        <taxon>Hologalegina</taxon>
        <taxon>IRL clade</taxon>
        <taxon>Trifolieae</taxon>
        <taxon>Medicago</taxon>
    </lineage>
</organism>
<proteinExistence type="predicted"/>
<dbReference type="Proteomes" id="UP000002051">
    <property type="component" value="Unassembled WGS sequence"/>
</dbReference>
<evidence type="ECO:0000256" key="1">
    <source>
        <dbReference type="SAM" id="MobiDB-lite"/>
    </source>
</evidence>
<accession>G7L5E1</accession>
<protein>
    <submittedName>
        <fullName evidence="2 3">Uncharacterized protein</fullName>
    </submittedName>
</protein>
<reference evidence="2 4" key="1">
    <citation type="journal article" date="2011" name="Nature">
        <title>The Medicago genome provides insight into the evolution of rhizobial symbioses.</title>
        <authorList>
            <person name="Young N.D."/>
            <person name="Debelle F."/>
            <person name="Oldroyd G.E."/>
            <person name="Geurts R."/>
            <person name="Cannon S.B."/>
            <person name="Udvardi M.K."/>
            <person name="Benedito V.A."/>
            <person name="Mayer K.F."/>
            <person name="Gouzy J."/>
            <person name="Schoof H."/>
            <person name="Van de Peer Y."/>
            <person name="Proost S."/>
            <person name="Cook D.R."/>
            <person name="Meyers B.C."/>
            <person name="Spannagl M."/>
            <person name="Cheung F."/>
            <person name="De Mita S."/>
            <person name="Krishnakumar V."/>
            <person name="Gundlach H."/>
            <person name="Zhou S."/>
            <person name="Mudge J."/>
            <person name="Bharti A.K."/>
            <person name="Murray J.D."/>
            <person name="Naoumkina M.A."/>
            <person name="Rosen B."/>
            <person name="Silverstein K.A."/>
            <person name="Tang H."/>
            <person name="Rombauts S."/>
            <person name="Zhao P.X."/>
            <person name="Zhou P."/>
            <person name="Barbe V."/>
            <person name="Bardou P."/>
            <person name="Bechner M."/>
            <person name="Bellec A."/>
            <person name="Berger A."/>
            <person name="Berges H."/>
            <person name="Bidwell S."/>
            <person name="Bisseling T."/>
            <person name="Choisne N."/>
            <person name="Couloux A."/>
            <person name="Denny R."/>
            <person name="Deshpande S."/>
            <person name="Dai X."/>
            <person name="Doyle J.J."/>
            <person name="Dudez A.M."/>
            <person name="Farmer A.D."/>
            <person name="Fouteau S."/>
            <person name="Franken C."/>
            <person name="Gibelin C."/>
            <person name="Gish J."/>
            <person name="Goldstein S."/>
            <person name="Gonzalez A.J."/>
            <person name="Green P.J."/>
            <person name="Hallab A."/>
            <person name="Hartog M."/>
            <person name="Hua A."/>
            <person name="Humphray S.J."/>
            <person name="Jeong D.H."/>
            <person name="Jing Y."/>
            <person name="Jocker A."/>
            <person name="Kenton S.M."/>
            <person name="Kim D.J."/>
            <person name="Klee K."/>
            <person name="Lai H."/>
            <person name="Lang C."/>
            <person name="Lin S."/>
            <person name="Macmil S.L."/>
            <person name="Magdelenat G."/>
            <person name="Matthews L."/>
            <person name="McCorrison J."/>
            <person name="Monaghan E.L."/>
            <person name="Mun J.H."/>
            <person name="Najar F.Z."/>
            <person name="Nicholson C."/>
            <person name="Noirot C."/>
            <person name="O'Bleness M."/>
            <person name="Paule C.R."/>
            <person name="Poulain J."/>
            <person name="Prion F."/>
            <person name="Qin B."/>
            <person name="Qu C."/>
            <person name="Retzel E.F."/>
            <person name="Riddle C."/>
            <person name="Sallet E."/>
            <person name="Samain S."/>
            <person name="Samson N."/>
            <person name="Sanders I."/>
            <person name="Saurat O."/>
            <person name="Scarpelli C."/>
            <person name="Schiex T."/>
            <person name="Segurens B."/>
            <person name="Severin A.J."/>
            <person name="Sherrier D.J."/>
            <person name="Shi R."/>
            <person name="Sims S."/>
            <person name="Singer S.R."/>
            <person name="Sinharoy S."/>
            <person name="Sterck L."/>
            <person name="Viollet A."/>
            <person name="Wang B.B."/>
            <person name="Wang K."/>
            <person name="Wang M."/>
            <person name="Wang X."/>
            <person name="Warfsmann J."/>
            <person name="Weissenbach J."/>
            <person name="White D.D."/>
            <person name="White J.D."/>
            <person name="Wiley G.B."/>
            <person name="Wincker P."/>
            <person name="Xing Y."/>
            <person name="Yang L."/>
            <person name="Yao Z."/>
            <person name="Ying F."/>
            <person name="Zhai J."/>
            <person name="Zhou L."/>
            <person name="Zuber A."/>
            <person name="Denarie J."/>
            <person name="Dixon R.A."/>
            <person name="May G.D."/>
            <person name="Schwartz D.C."/>
            <person name="Rogers J."/>
            <person name="Quetier F."/>
            <person name="Town C.D."/>
            <person name="Roe B.A."/>
        </authorList>
    </citation>
    <scope>NUCLEOTIDE SEQUENCE [LARGE SCALE GENOMIC DNA]</scope>
    <source>
        <strain evidence="2">A17</strain>
        <strain evidence="3 4">cv. Jemalong A17</strain>
    </source>
</reference>
<dbReference type="AlphaFoldDB" id="G7L5E1"/>
<gene>
    <name evidence="2" type="ordered locus">MTR_7g032460</name>
</gene>
<keyword evidence="4" id="KW-1185">Reference proteome</keyword>
<evidence type="ECO:0000313" key="4">
    <source>
        <dbReference type="Proteomes" id="UP000002051"/>
    </source>
</evidence>
<reference evidence="2 4" key="2">
    <citation type="journal article" date="2014" name="BMC Genomics">
        <title>An improved genome release (version Mt4.0) for the model legume Medicago truncatula.</title>
        <authorList>
            <person name="Tang H."/>
            <person name="Krishnakumar V."/>
            <person name="Bidwell S."/>
            <person name="Rosen B."/>
            <person name="Chan A."/>
            <person name="Zhou S."/>
            <person name="Gentzbittel L."/>
            <person name="Childs K.L."/>
            <person name="Yandell M."/>
            <person name="Gundlach H."/>
            <person name="Mayer K.F."/>
            <person name="Schwartz D.C."/>
            <person name="Town C.D."/>
        </authorList>
    </citation>
    <scope>GENOME REANNOTATION</scope>
    <source>
        <strain evidence="3 4">cv. Jemalong A17</strain>
    </source>
</reference>